<dbReference type="GO" id="GO:0071555">
    <property type="term" value="P:cell wall organization"/>
    <property type="evidence" value="ECO:0007669"/>
    <property type="project" value="UniProtKB-KW"/>
</dbReference>
<dbReference type="KEGG" id="hdi:HDIA_0269"/>
<accession>A0A2C9D0M9</accession>
<keyword evidence="7 11" id="KW-0573">Peptidoglycan synthesis</keyword>
<feature type="transmembrane region" description="Helical" evidence="11">
    <location>
        <begin position="46"/>
        <end position="67"/>
    </location>
</feature>
<dbReference type="GO" id="GO:0008360">
    <property type="term" value="P:regulation of cell shape"/>
    <property type="evidence" value="ECO:0007669"/>
    <property type="project" value="UniProtKB-KW"/>
</dbReference>
<dbReference type="OrthoDB" id="9766909at2"/>
<evidence type="ECO:0000256" key="8">
    <source>
        <dbReference type="ARBA" id="ARBA00022989"/>
    </source>
</evidence>
<keyword evidence="1 11" id="KW-1003">Cell membrane</keyword>
<keyword evidence="6 11" id="KW-0133">Cell shape</keyword>
<dbReference type="Gene3D" id="1.10.3810.10">
    <property type="entry name" value="Biosynthetic peptidoglycan transglycosylase-like"/>
    <property type="match status" value="1"/>
</dbReference>
<keyword evidence="4 11" id="KW-0808">Transferase</keyword>
<dbReference type="UniPathway" id="UPA00219"/>
<dbReference type="GO" id="GO:0008955">
    <property type="term" value="F:peptidoglycan glycosyltransferase activity"/>
    <property type="evidence" value="ECO:0007669"/>
    <property type="project" value="UniProtKB-UniRule"/>
</dbReference>
<name>A0A2C9D0M9_9HYPH</name>
<keyword evidence="2 11" id="KW-0997">Cell inner membrane</keyword>
<comment type="catalytic activity">
    <reaction evidence="11">
        <text>[GlcNAc-(1-&gt;4)-Mur2Ac(oyl-L-Ala-gamma-D-Glu-L-Lys-D-Ala-D-Ala)](n)-di-trans,octa-cis-undecaprenyl diphosphate + beta-D-GlcNAc-(1-&gt;4)-Mur2Ac(oyl-L-Ala-gamma-D-Glu-L-Lys-D-Ala-D-Ala)-di-trans,octa-cis-undecaprenyl diphosphate = [GlcNAc-(1-&gt;4)-Mur2Ac(oyl-L-Ala-gamma-D-Glu-L-Lys-D-Ala-D-Ala)](n+1)-di-trans,octa-cis-undecaprenyl diphosphate + di-trans,octa-cis-undecaprenyl diphosphate + H(+)</text>
        <dbReference type="Rhea" id="RHEA:23708"/>
        <dbReference type="Rhea" id="RHEA-COMP:9602"/>
        <dbReference type="Rhea" id="RHEA-COMP:9603"/>
        <dbReference type="ChEBI" id="CHEBI:15378"/>
        <dbReference type="ChEBI" id="CHEBI:58405"/>
        <dbReference type="ChEBI" id="CHEBI:60033"/>
        <dbReference type="ChEBI" id="CHEBI:78435"/>
        <dbReference type="EC" id="2.4.99.28"/>
    </reaction>
</comment>
<dbReference type="InterPro" id="IPR036950">
    <property type="entry name" value="PBP_transglycosylase"/>
</dbReference>
<comment type="function">
    <text evidence="11">Peptidoglycan polymerase that catalyzes glycan chain elongation from lipid-linked precursors.</text>
</comment>
<keyword evidence="3 11" id="KW-0328">Glycosyltransferase</keyword>
<dbReference type="PANTHER" id="PTHR30400:SF0">
    <property type="entry name" value="BIOSYNTHETIC PEPTIDOGLYCAN TRANSGLYCOSYLASE"/>
    <property type="match status" value="1"/>
</dbReference>
<evidence type="ECO:0000256" key="12">
    <source>
        <dbReference type="SAM" id="MobiDB-lite"/>
    </source>
</evidence>
<protein>
    <recommendedName>
        <fullName evidence="11">Biosynthetic peptidoglycan transglycosylase</fullName>
        <ecNumber evidence="11">2.4.99.28</ecNumber>
    </recommendedName>
    <alternativeName>
        <fullName evidence="11">Glycan polymerase</fullName>
    </alternativeName>
    <alternativeName>
        <fullName evidence="11">Peptidoglycan glycosyltransferase MtgA</fullName>
        <shortName evidence="11">PGT</shortName>
    </alternativeName>
</protein>
<dbReference type="EC" id="2.4.99.28" evidence="11"/>
<dbReference type="InterPro" id="IPR011812">
    <property type="entry name" value="Pep_trsgly"/>
</dbReference>
<evidence type="ECO:0000256" key="3">
    <source>
        <dbReference type="ARBA" id="ARBA00022676"/>
    </source>
</evidence>
<dbReference type="Proteomes" id="UP000223606">
    <property type="component" value="Chromosome 1"/>
</dbReference>
<evidence type="ECO:0000256" key="7">
    <source>
        <dbReference type="ARBA" id="ARBA00022984"/>
    </source>
</evidence>
<dbReference type="SUPFAM" id="SSF53955">
    <property type="entry name" value="Lysozyme-like"/>
    <property type="match status" value="1"/>
</dbReference>
<dbReference type="GO" id="GO:0009252">
    <property type="term" value="P:peptidoglycan biosynthetic process"/>
    <property type="evidence" value="ECO:0007669"/>
    <property type="project" value="UniProtKB-UniRule"/>
</dbReference>
<dbReference type="HAMAP" id="MF_00766">
    <property type="entry name" value="PGT_MtgA"/>
    <property type="match status" value="1"/>
</dbReference>
<dbReference type="RefSeq" id="WP_099553664.1">
    <property type="nucleotide sequence ID" value="NZ_LT960614.1"/>
</dbReference>
<evidence type="ECO:0000313" key="14">
    <source>
        <dbReference type="EMBL" id="SON53810.1"/>
    </source>
</evidence>
<feature type="region of interest" description="Disordered" evidence="12">
    <location>
        <begin position="1"/>
        <end position="32"/>
    </location>
</feature>
<dbReference type="InterPro" id="IPR001264">
    <property type="entry name" value="Glyco_trans_51"/>
</dbReference>
<evidence type="ECO:0000259" key="13">
    <source>
        <dbReference type="Pfam" id="PF00912"/>
    </source>
</evidence>
<dbReference type="GO" id="GO:0009274">
    <property type="term" value="C:peptidoglycan-based cell wall"/>
    <property type="evidence" value="ECO:0007669"/>
    <property type="project" value="InterPro"/>
</dbReference>
<keyword evidence="8 11" id="KW-1133">Transmembrane helix</keyword>
<reference evidence="15" key="1">
    <citation type="submission" date="2017-09" db="EMBL/GenBank/DDBJ databases">
        <title>Genome sequence of Nannocystis excedens DSM 71.</title>
        <authorList>
            <person name="Blom J."/>
        </authorList>
    </citation>
    <scope>NUCLEOTIDE SEQUENCE [LARGE SCALE GENOMIC DNA]</scope>
    <source>
        <strain evidence="15">type strain: E19</strain>
    </source>
</reference>
<proteinExistence type="inferred from homology"/>
<keyword evidence="10 11" id="KW-0961">Cell wall biogenesis/degradation</keyword>
<dbReference type="EMBL" id="LT960614">
    <property type="protein sequence ID" value="SON53810.1"/>
    <property type="molecule type" value="Genomic_DNA"/>
</dbReference>
<dbReference type="Pfam" id="PF00912">
    <property type="entry name" value="Transgly"/>
    <property type="match status" value="1"/>
</dbReference>
<keyword evidence="15" id="KW-1185">Reference proteome</keyword>
<dbReference type="GO" id="GO:0016763">
    <property type="term" value="F:pentosyltransferase activity"/>
    <property type="evidence" value="ECO:0007669"/>
    <property type="project" value="InterPro"/>
</dbReference>
<evidence type="ECO:0000256" key="11">
    <source>
        <dbReference type="HAMAP-Rule" id="MF_00766"/>
    </source>
</evidence>
<evidence type="ECO:0000256" key="6">
    <source>
        <dbReference type="ARBA" id="ARBA00022960"/>
    </source>
</evidence>
<gene>
    <name evidence="14" type="primary">pbpG_1</name>
    <name evidence="11" type="synonym">mtgA</name>
    <name evidence="14" type="ORF">HDIA_0269</name>
</gene>
<evidence type="ECO:0000256" key="9">
    <source>
        <dbReference type="ARBA" id="ARBA00023136"/>
    </source>
</evidence>
<dbReference type="InterPro" id="IPR023346">
    <property type="entry name" value="Lysozyme-like_dom_sf"/>
</dbReference>
<dbReference type="AlphaFoldDB" id="A0A2C9D0M9"/>
<evidence type="ECO:0000256" key="5">
    <source>
        <dbReference type="ARBA" id="ARBA00022692"/>
    </source>
</evidence>
<dbReference type="GO" id="GO:0005886">
    <property type="term" value="C:plasma membrane"/>
    <property type="evidence" value="ECO:0007669"/>
    <property type="project" value="UniProtKB-SubCell"/>
</dbReference>
<evidence type="ECO:0000313" key="15">
    <source>
        <dbReference type="Proteomes" id="UP000223606"/>
    </source>
</evidence>
<keyword evidence="9 11" id="KW-0472">Membrane</keyword>
<evidence type="ECO:0000256" key="10">
    <source>
        <dbReference type="ARBA" id="ARBA00023316"/>
    </source>
</evidence>
<comment type="pathway">
    <text evidence="11">Cell wall biogenesis; peptidoglycan biosynthesis.</text>
</comment>
<dbReference type="PANTHER" id="PTHR30400">
    <property type="entry name" value="MONOFUNCTIONAL BIOSYNTHETIC PEPTIDOGLYCAN TRANSGLYCOSYLASE"/>
    <property type="match status" value="1"/>
</dbReference>
<evidence type="ECO:0000256" key="1">
    <source>
        <dbReference type="ARBA" id="ARBA00022475"/>
    </source>
</evidence>
<comment type="similarity">
    <text evidence="11">Belongs to the glycosyltransferase 51 family.</text>
</comment>
<sequence length="262" mass="29082">MAGKGTAARSKSRSAKPVTRTRADRPDISSRPSSIRSWFRRQLRRVVLVFGALVGLILILVPVYAVVPPPVSTLMLRDLVTLHLYQRDWVSLDEISPFLVRSVIMSEDGQFCSHVGVDWGALSTVIEGADDDGPSRGASTIPMQTVKNLFLWSSRSYIRKGLEIPLALYADAIWSKRRIMELYLNIAEWGPGIYGAEAAARHYFGKSAADLTRRQAALLASALPNPYVRNPAKPSRRQLAIARTIETRERKSGAYVSCVFPN</sequence>
<evidence type="ECO:0000256" key="4">
    <source>
        <dbReference type="ARBA" id="ARBA00022679"/>
    </source>
</evidence>
<keyword evidence="5 11" id="KW-0812">Transmembrane</keyword>
<comment type="subcellular location">
    <subcellularLocation>
        <location evidence="11">Cell inner membrane</location>
        <topology evidence="11">Single-pass membrane protein</topology>
    </subcellularLocation>
</comment>
<dbReference type="NCBIfam" id="TIGR02070">
    <property type="entry name" value="mono_pep_trsgly"/>
    <property type="match status" value="1"/>
</dbReference>
<evidence type="ECO:0000256" key="2">
    <source>
        <dbReference type="ARBA" id="ARBA00022519"/>
    </source>
</evidence>
<feature type="domain" description="Glycosyl transferase family 51" evidence="13">
    <location>
        <begin position="85"/>
        <end position="237"/>
    </location>
</feature>
<organism evidence="14 15">
    <name type="scientific">Hartmannibacter diazotrophicus</name>
    <dbReference type="NCBI Taxonomy" id="1482074"/>
    <lineage>
        <taxon>Bacteria</taxon>
        <taxon>Pseudomonadati</taxon>
        <taxon>Pseudomonadota</taxon>
        <taxon>Alphaproteobacteria</taxon>
        <taxon>Hyphomicrobiales</taxon>
        <taxon>Pleomorphomonadaceae</taxon>
        <taxon>Hartmannibacter</taxon>
    </lineage>
</organism>